<gene>
    <name evidence="1" type="ORF">SAMN04488008_101340</name>
</gene>
<name>A0A1H7GH03_9FLAO</name>
<evidence type="ECO:0000313" key="1">
    <source>
        <dbReference type="EMBL" id="SEK36212.1"/>
    </source>
</evidence>
<dbReference type="EMBL" id="FNZN01000001">
    <property type="protein sequence ID" value="SEK36212.1"/>
    <property type="molecule type" value="Genomic_DNA"/>
</dbReference>
<dbReference type="AlphaFoldDB" id="A0A1H7GH03"/>
<proteinExistence type="predicted"/>
<protein>
    <submittedName>
        <fullName evidence="1">Uncharacterized protein</fullName>
    </submittedName>
</protein>
<keyword evidence="2" id="KW-1185">Reference proteome</keyword>
<evidence type="ECO:0000313" key="2">
    <source>
        <dbReference type="Proteomes" id="UP000198990"/>
    </source>
</evidence>
<sequence>MAIDDFGFLTIVFLVLSNTPASKTKANILVYIIDSVFLYFDLCHRRYML</sequence>
<accession>A0A1H7GH03</accession>
<organism evidence="1 2">
    <name type="scientific">Maribacter orientalis</name>
    <dbReference type="NCBI Taxonomy" id="228957"/>
    <lineage>
        <taxon>Bacteria</taxon>
        <taxon>Pseudomonadati</taxon>
        <taxon>Bacteroidota</taxon>
        <taxon>Flavobacteriia</taxon>
        <taxon>Flavobacteriales</taxon>
        <taxon>Flavobacteriaceae</taxon>
        <taxon>Maribacter</taxon>
    </lineage>
</organism>
<dbReference type="Proteomes" id="UP000198990">
    <property type="component" value="Unassembled WGS sequence"/>
</dbReference>
<reference evidence="2" key="1">
    <citation type="submission" date="2016-10" db="EMBL/GenBank/DDBJ databases">
        <authorList>
            <person name="Varghese N."/>
            <person name="Submissions S."/>
        </authorList>
    </citation>
    <scope>NUCLEOTIDE SEQUENCE [LARGE SCALE GENOMIC DNA]</scope>
    <source>
        <strain evidence="2">DSM 16471</strain>
    </source>
</reference>